<dbReference type="PANTHER" id="PTHR30404">
    <property type="entry name" value="N-ACETYLMURAMOYL-L-ALANINE AMIDASE"/>
    <property type="match status" value="1"/>
</dbReference>
<evidence type="ECO:0000313" key="14">
    <source>
        <dbReference type="Proteomes" id="UP000244173"/>
    </source>
</evidence>
<protein>
    <recommendedName>
        <fullName evidence="9">N-acetylmuramoyl-L-alanine amidase AmiC</fullName>
        <ecNumber evidence="4">3.5.1.28</ecNumber>
    </recommendedName>
</protein>
<dbReference type="OrthoDB" id="9806267at2"/>
<dbReference type="InterPro" id="IPR006311">
    <property type="entry name" value="TAT_signal"/>
</dbReference>
<dbReference type="Pfam" id="PF01520">
    <property type="entry name" value="Amidase_3"/>
    <property type="match status" value="1"/>
</dbReference>
<dbReference type="Pfam" id="PF11741">
    <property type="entry name" value="AMIN"/>
    <property type="match status" value="1"/>
</dbReference>
<dbReference type="GO" id="GO:0030288">
    <property type="term" value="C:outer membrane-bounded periplasmic space"/>
    <property type="evidence" value="ECO:0007669"/>
    <property type="project" value="TreeGrafter"/>
</dbReference>
<dbReference type="RefSeq" id="WP_028497611.1">
    <property type="nucleotide sequence ID" value="NZ_CP028519.1"/>
</dbReference>
<reference evidence="13 14" key="1">
    <citation type="submission" date="2018-04" db="EMBL/GenBank/DDBJ databases">
        <title>Denitrifier Microvirgula.</title>
        <authorList>
            <person name="Anderson E."/>
            <person name="Jang J."/>
            <person name="Ishii S."/>
        </authorList>
    </citation>
    <scope>NUCLEOTIDE SEQUENCE [LARGE SCALE GENOMIC DNA]</scope>
    <source>
        <strain evidence="13 14">BE2.4</strain>
    </source>
</reference>
<name>A0A2S0PAF9_9NEIS</name>
<accession>A0A2S0PAF9</accession>
<feature type="region of interest" description="Disordered" evidence="10">
    <location>
        <begin position="162"/>
        <end position="187"/>
    </location>
</feature>
<keyword evidence="7" id="KW-0378">Hydrolase</keyword>
<dbReference type="GO" id="GO:0071555">
    <property type="term" value="P:cell wall organization"/>
    <property type="evidence" value="ECO:0007669"/>
    <property type="project" value="UniProtKB-KW"/>
</dbReference>
<dbReference type="SMART" id="SM00646">
    <property type="entry name" value="Ami_3"/>
    <property type="match status" value="1"/>
</dbReference>
<comment type="subcellular location">
    <subcellularLocation>
        <location evidence="2">Periplasm</location>
    </subcellularLocation>
</comment>
<dbReference type="Proteomes" id="UP000244173">
    <property type="component" value="Chromosome"/>
</dbReference>
<evidence type="ECO:0000256" key="4">
    <source>
        <dbReference type="ARBA" id="ARBA00011901"/>
    </source>
</evidence>
<sequence>MSESTLITRRRLLQAGGAVMLLSLSRVGCAAAPTIVAVRSWPSNTYTRVTLESSEKLKFRSFTMQNPDRVVIDIEGVQLNAALRDVGNAILGDDPYIRAARAGQFDPNTVRLVLDVKAPVNPQVFTLPPVSEYRHRLVIDLYPTHSADPLLALLNDYNNGKIQNDVATPPPARDKDVAPSRQPDRGRREFLVMLDPGHGGEDPGAIGPSGAREKDVVLAIAKQLKRRIDATPGMRVMLTRDDDIFIPLGVRVAKARKANADLFISIHADAFTTPAANGSSVFTLSDKGATSTAAKWLAKTQNDADLIGGVRIDAGRDRYLAHTLLDLTQTATINDSMRLAKSVLGEIGDINRLHSGKVEQAGFAVLKAPDIPSILVETAFISNPAEEARLVTSSHQAKIADAILTGVKRYASRTNSIVARS</sequence>
<keyword evidence="8" id="KW-0961">Cell wall biogenesis/degradation</keyword>
<evidence type="ECO:0000256" key="10">
    <source>
        <dbReference type="SAM" id="MobiDB-lite"/>
    </source>
</evidence>
<dbReference type="InterPro" id="IPR021731">
    <property type="entry name" value="AMIN_dom"/>
</dbReference>
<dbReference type="AlphaFoldDB" id="A0A2S0PAF9"/>
<keyword evidence="6" id="KW-0574">Periplasm</keyword>
<dbReference type="CDD" id="cd02696">
    <property type="entry name" value="MurNAc-LAA"/>
    <property type="match status" value="1"/>
</dbReference>
<evidence type="ECO:0000313" key="13">
    <source>
        <dbReference type="EMBL" id="AVY94369.1"/>
    </source>
</evidence>
<feature type="domain" description="MurNAc-LAA" evidence="12">
    <location>
        <begin position="252"/>
        <end position="408"/>
    </location>
</feature>
<evidence type="ECO:0000256" key="9">
    <source>
        <dbReference type="ARBA" id="ARBA00074581"/>
    </source>
</evidence>
<evidence type="ECO:0000256" key="5">
    <source>
        <dbReference type="ARBA" id="ARBA00022729"/>
    </source>
</evidence>
<feature type="compositionally biased region" description="Basic and acidic residues" evidence="10">
    <location>
        <begin position="172"/>
        <end position="187"/>
    </location>
</feature>
<gene>
    <name evidence="13" type="primary">amiC</name>
    <name evidence="13" type="ORF">DAI18_10185</name>
</gene>
<evidence type="ECO:0000259" key="12">
    <source>
        <dbReference type="SMART" id="SM00646"/>
    </source>
</evidence>
<organism evidence="13 14">
    <name type="scientific">Microvirgula aerodenitrificans</name>
    <dbReference type="NCBI Taxonomy" id="57480"/>
    <lineage>
        <taxon>Bacteria</taxon>
        <taxon>Pseudomonadati</taxon>
        <taxon>Pseudomonadota</taxon>
        <taxon>Betaproteobacteria</taxon>
        <taxon>Neisseriales</taxon>
        <taxon>Aquaspirillaceae</taxon>
        <taxon>Microvirgula</taxon>
    </lineage>
</organism>
<dbReference type="GO" id="GO:0009253">
    <property type="term" value="P:peptidoglycan catabolic process"/>
    <property type="evidence" value="ECO:0007669"/>
    <property type="project" value="InterPro"/>
</dbReference>
<feature type="chain" id="PRO_5015601971" description="N-acetylmuramoyl-L-alanine amidase AmiC" evidence="11">
    <location>
        <begin position="31"/>
        <end position="421"/>
    </location>
</feature>
<proteinExistence type="inferred from homology"/>
<dbReference type="InterPro" id="IPR050695">
    <property type="entry name" value="N-acetylmuramoyl_amidase_3"/>
</dbReference>
<dbReference type="Gene3D" id="3.40.630.40">
    <property type="entry name" value="Zn-dependent exopeptidases"/>
    <property type="match status" value="1"/>
</dbReference>
<evidence type="ECO:0000256" key="1">
    <source>
        <dbReference type="ARBA" id="ARBA00001561"/>
    </source>
</evidence>
<comment type="similarity">
    <text evidence="3">Belongs to the N-acetylmuramoyl-L-alanine amidase 3 family.</text>
</comment>
<dbReference type="FunFam" id="3.40.630.40:FF:000001">
    <property type="entry name" value="N-acetylmuramoyl-L-alanine amidase"/>
    <property type="match status" value="1"/>
</dbReference>
<dbReference type="KEGG" id="maer:DAI18_10185"/>
<dbReference type="EMBL" id="CP028519">
    <property type="protein sequence ID" value="AVY94369.1"/>
    <property type="molecule type" value="Genomic_DNA"/>
</dbReference>
<evidence type="ECO:0000256" key="3">
    <source>
        <dbReference type="ARBA" id="ARBA00010860"/>
    </source>
</evidence>
<dbReference type="GO" id="GO:0008745">
    <property type="term" value="F:N-acetylmuramoyl-L-alanine amidase activity"/>
    <property type="evidence" value="ECO:0007669"/>
    <property type="project" value="UniProtKB-EC"/>
</dbReference>
<dbReference type="EC" id="3.5.1.28" evidence="4"/>
<evidence type="ECO:0000256" key="11">
    <source>
        <dbReference type="SAM" id="SignalP"/>
    </source>
</evidence>
<keyword evidence="5 11" id="KW-0732">Signal</keyword>
<feature type="signal peptide" evidence="11">
    <location>
        <begin position="1"/>
        <end position="30"/>
    </location>
</feature>
<dbReference type="Gene3D" id="2.60.40.3500">
    <property type="match status" value="1"/>
</dbReference>
<evidence type="ECO:0000256" key="8">
    <source>
        <dbReference type="ARBA" id="ARBA00023316"/>
    </source>
</evidence>
<evidence type="ECO:0000256" key="2">
    <source>
        <dbReference type="ARBA" id="ARBA00004418"/>
    </source>
</evidence>
<dbReference type="PROSITE" id="PS51318">
    <property type="entry name" value="TAT"/>
    <property type="match status" value="1"/>
</dbReference>
<comment type="catalytic activity">
    <reaction evidence="1">
        <text>Hydrolyzes the link between N-acetylmuramoyl residues and L-amino acid residues in certain cell-wall glycopeptides.</text>
        <dbReference type="EC" id="3.5.1.28"/>
    </reaction>
</comment>
<evidence type="ECO:0000256" key="6">
    <source>
        <dbReference type="ARBA" id="ARBA00022764"/>
    </source>
</evidence>
<keyword evidence="14" id="KW-1185">Reference proteome</keyword>
<dbReference type="STRING" id="1122240.GCA_000620105_00073"/>
<dbReference type="SUPFAM" id="SSF53187">
    <property type="entry name" value="Zn-dependent exopeptidases"/>
    <property type="match status" value="1"/>
</dbReference>
<evidence type="ECO:0000256" key="7">
    <source>
        <dbReference type="ARBA" id="ARBA00022801"/>
    </source>
</evidence>
<dbReference type="PANTHER" id="PTHR30404:SF0">
    <property type="entry name" value="N-ACETYLMURAMOYL-L-ALANINE AMIDASE AMIC"/>
    <property type="match status" value="1"/>
</dbReference>
<dbReference type="InterPro" id="IPR002508">
    <property type="entry name" value="MurNAc-LAA_cat"/>
</dbReference>